<comment type="catalytic activity">
    <reaction evidence="1">
        <text>Release of N-terminal proline from a peptide.</text>
        <dbReference type="EC" id="3.4.11.5"/>
    </reaction>
</comment>
<feature type="domain" description="AB hydrolase-1" evidence="11">
    <location>
        <begin position="82"/>
        <end position="355"/>
    </location>
</feature>
<comment type="similarity">
    <text evidence="3">Belongs to the peptidase S33 family.</text>
</comment>
<dbReference type="InterPro" id="IPR000073">
    <property type="entry name" value="AB_hydrolase_1"/>
</dbReference>
<keyword evidence="7" id="KW-0645">Protease</keyword>
<name>A0ABS3LB30_9ENTE</name>
<dbReference type="InterPro" id="IPR002410">
    <property type="entry name" value="Peptidase_S33"/>
</dbReference>
<reference evidence="12 13" key="1">
    <citation type="submission" date="2021-03" db="EMBL/GenBank/DDBJ databases">
        <title>Enterococcal diversity collection.</title>
        <authorList>
            <person name="Gilmore M.S."/>
            <person name="Schwartzman J."/>
            <person name="Van Tyne D."/>
            <person name="Martin M."/>
            <person name="Earl A.M."/>
            <person name="Manson A.L."/>
            <person name="Straub T."/>
            <person name="Salamzade R."/>
            <person name="Saavedra J."/>
            <person name="Lebreton F."/>
            <person name="Prichula J."/>
            <person name="Schaufler K."/>
            <person name="Gaca A."/>
            <person name="Sgardioli B."/>
            <person name="Wagenaar J."/>
            <person name="Strong T."/>
        </authorList>
    </citation>
    <scope>NUCLEOTIDE SEQUENCE [LARGE SCALE GENOMIC DNA]</scope>
    <source>
        <strain evidence="12 13">669A</strain>
    </source>
</reference>
<evidence type="ECO:0000256" key="7">
    <source>
        <dbReference type="ARBA" id="ARBA00022670"/>
    </source>
</evidence>
<evidence type="ECO:0000256" key="9">
    <source>
        <dbReference type="ARBA" id="ARBA00029605"/>
    </source>
</evidence>
<dbReference type="GO" id="GO:0016787">
    <property type="term" value="F:hydrolase activity"/>
    <property type="evidence" value="ECO:0007669"/>
    <property type="project" value="UniProtKB-KW"/>
</dbReference>
<evidence type="ECO:0000256" key="5">
    <source>
        <dbReference type="ARBA" id="ARBA00022438"/>
    </source>
</evidence>
<accession>A0ABS3LB30</accession>
<proteinExistence type="inferred from homology"/>
<evidence type="ECO:0000256" key="6">
    <source>
        <dbReference type="ARBA" id="ARBA00022490"/>
    </source>
</evidence>
<keyword evidence="10" id="KW-0812">Transmembrane</keyword>
<dbReference type="PRINTS" id="PR00793">
    <property type="entry name" value="PROAMNOPTASE"/>
</dbReference>
<evidence type="ECO:0000313" key="12">
    <source>
        <dbReference type="EMBL" id="MBO1306848.1"/>
    </source>
</evidence>
<evidence type="ECO:0000256" key="2">
    <source>
        <dbReference type="ARBA" id="ARBA00004496"/>
    </source>
</evidence>
<evidence type="ECO:0000259" key="11">
    <source>
        <dbReference type="Pfam" id="PF00561"/>
    </source>
</evidence>
<dbReference type="RefSeq" id="WP_207673769.1">
    <property type="nucleotide sequence ID" value="NZ_JAFREM010000018.1"/>
</dbReference>
<evidence type="ECO:0000256" key="8">
    <source>
        <dbReference type="ARBA" id="ARBA00022801"/>
    </source>
</evidence>
<keyword evidence="8 12" id="KW-0378">Hydrolase</keyword>
<sequence length="372" mass="42444">MFHQRKTSELKKRKILRRVLQVIVGLILLLLLALFIMSPGKIDPFETEDGQALPNSVSEISYQMIGGMEQGMIIRGESDQNPVLLFLHGGPGTTEYVPSKNSTLNLEKNFTVCYWEQRGAGKSYAKADPEDITVDQLIADTIEVTNYLRERFGQEKIYLMGHSWGTFLGMQAAAQQPDLYQAYIGTGQMKHAIEGERLMIDSMIEAADEARRNDLIEDLKRSSVYTDNQVSDSYFITKEKVRTELALIPEVVETTTLKEDFLQLLTCKEYTLPEKFYYIRGSMISGKSQGLFMEFTQRDLAEEVPKLAIPVYFLQGIYDDQTPYALAKDYFDELETPLKNFYTFEKSGHNPLFEESGKFSAIVDDIINETQE</sequence>
<comment type="caution">
    <text evidence="12">The sequence shown here is derived from an EMBL/GenBank/DDBJ whole genome shotgun (WGS) entry which is preliminary data.</text>
</comment>
<evidence type="ECO:0000256" key="3">
    <source>
        <dbReference type="ARBA" id="ARBA00010088"/>
    </source>
</evidence>
<gene>
    <name evidence="12" type="ORF">JZO70_11790</name>
</gene>
<evidence type="ECO:0000256" key="1">
    <source>
        <dbReference type="ARBA" id="ARBA00001585"/>
    </source>
</evidence>
<keyword evidence="10" id="KW-1133">Transmembrane helix</keyword>
<dbReference type="InterPro" id="IPR029058">
    <property type="entry name" value="AB_hydrolase_fold"/>
</dbReference>
<evidence type="ECO:0000313" key="13">
    <source>
        <dbReference type="Proteomes" id="UP000664601"/>
    </source>
</evidence>
<keyword evidence="10" id="KW-0472">Membrane</keyword>
<evidence type="ECO:0000256" key="10">
    <source>
        <dbReference type="SAM" id="Phobius"/>
    </source>
</evidence>
<dbReference type="Pfam" id="PF00561">
    <property type="entry name" value="Abhydrolase_1"/>
    <property type="match status" value="1"/>
</dbReference>
<keyword evidence="5" id="KW-0031">Aminopeptidase</keyword>
<feature type="transmembrane region" description="Helical" evidence="10">
    <location>
        <begin position="20"/>
        <end position="37"/>
    </location>
</feature>
<dbReference type="PANTHER" id="PTHR43722:SF1">
    <property type="entry name" value="PROLINE IMINOPEPTIDASE"/>
    <property type="match status" value="1"/>
</dbReference>
<dbReference type="EC" id="3.4.11.5" evidence="4"/>
<dbReference type="Gene3D" id="3.40.50.1820">
    <property type="entry name" value="alpha/beta hydrolase"/>
    <property type="match status" value="1"/>
</dbReference>
<dbReference type="PANTHER" id="PTHR43722">
    <property type="entry name" value="PROLINE IMINOPEPTIDASE"/>
    <property type="match status" value="1"/>
</dbReference>
<dbReference type="Proteomes" id="UP000664601">
    <property type="component" value="Unassembled WGS sequence"/>
</dbReference>
<dbReference type="SUPFAM" id="SSF53474">
    <property type="entry name" value="alpha/beta-Hydrolases"/>
    <property type="match status" value="1"/>
</dbReference>
<dbReference type="InterPro" id="IPR005944">
    <property type="entry name" value="Pro_iminopeptidase"/>
</dbReference>
<protein>
    <recommendedName>
        <fullName evidence="4">prolyl aminopeptidase</fullName>
        <ecNumber evidence="4">3.4.11.5</ecNumber>
    </recommendedName>
    <alternativeName>
        <fullName evidence="9">Prolyl aminopeptidase</fullName>
    </alternativeName>
</protein>
<organism evidence="12 13">
    <name type="scientific">Candidatus Enterococcus moelleringii</name>
    <dbReference type="NCBI Taxonomy" id="2815325"/>
    <lineage>
        <taxon>Bacteria</taxon>
        <taxon>Bacillati</taxon>
        <taxon>Bacillota</taxon>
        <taxon>Bacilli</taxon>
        <taxon>Lactobacillales</taxon>
        <taxon>Enterococcaceae</taxon>
        <taxon>Enterococcus</taxon>
    </lineage>
</organism>
<keyword evidence="6" id="KW-0963">Cytoplasm</keyword>
<keyword evidence="13" id="KW-1185">Reference proteome</keyword>
<dbReference type="EMBL" id="JAFREM010000018">
    <property type="protein sequence ID" value="MBO1306848.1"/>
    <property type="molecule type" value="Genomic_DNA"/>
</dbReference>
<evidence type="ECO:0000256" key="4">
    <source>
        <dbReference type="ARBA" id="ARBA00012568"/>
    </source>
</evidence>
<comment type="subcellular location">
    <subcellularLocation>
        <location evidence="2">Cytoplasm</location>
    </subcellularLocation>
</comment>